<dbReference type="Proteomes" id="UP001285441">
    <property type="component" value="Unassembled WGS sequence"/>
</dbReference>
<protein>
    <submittedName>
        <fullName evidence="2">Uncharacterized protein</fullName>
    </submittedName>
</protein>
<dbReference type="EMBL" id="JAULSW010000002">
    <property type="protein sequence ID" value="KAK3390796.1"/>
    <property type="molecule type" value="Genomic_DNA"/>
</dbReference>
<feature type="region of interest" description="Disordered" evidence="1">
    <location>
        <begin position="45"/>
        <end position="85"/>
    </location>
</feature>
<evidence type="ECO:0000256" key="1">
    <source>
        <dbReference type="SAM" id="MobiDB-lite"/>
    </source>
</evidence>
<dbReference type="InterPro" id="IPR022190">
    <property type="entry name" value="DUF3716"/>
</dbReference>
<reference evidence="2" key="2">
    <citation type="submission" date="2023-06" db="EMBL/GenBank/DDBJ databases">
        <authorList>
            <consortium name="Lawrence Berkeley National Laboratory"/>
            <person name="Haridas S."/>
            <person name="Hensen N."/>
            <person name="Bonometti L."/>
            <person name="Westerberg I."/>
            <person name="Brannstrom I.O."/>
            <person name="Guillou S."/>
            <person name="Cros-Aarteil S."/>
            <person name="Calhoun S."/>
            <person name="Kuo A."/>
            <person name="Mondo S."/>
            <person name="Pangilinan J."/>
            <person name="Riley R."/>
            <person name="LaButti K."/>
            <person name="Andreopoulos B."/>
            <person name="Lipzen A."/>
            <person name="Chen C."/>
            <person name="Yanf M."/>
            <person name="Daum C."/>
            <person name="Ng V."/>
            <person name="Clum A."/>
            <person name="Steindorff A."/>
            <person name="Ohm R."/>
            <person name="Martin F."/>
            <person name="Silar P."/>
            <person name="Natvig D."/>
            <person name="Lalanne C."/>
            <person name="Gautier V."/>
            <person name="Ament-velasquez S.L."/>
            <person name="Kruys A."/>
            <person name="Hutchinson M.I."/>
            <person name="Powell A.J."/>
            <person name="Barry K."/>
            <person name="Miller A.N."/>
            <person name="Grigoriev I.V."/>
            <person name="Debuchy R."/>
            <person name="Gladieux P."/>
            <person name="Thoren M.H."/>
            <person name="Johannesson H."/>
        </authorList>
    </citation>
    <scope>NUCLEOTIDE SEQUENCE</scope>
    <source>
        <strain evidence="2">CBS 232.78</strain>
    </source>
</reference>
<dbReference type="AlphaFoldDB" id="A0AAE0P010"/>
<reference evidence="2" key="1">
    <citation type="journal article" date="2023" name="Mol. Phylogenet. Evol.">
        <title>Genome-scale phylogeny and comparative genomics of the fungal order Sordariales.</title>
        <authorList>
            <person name="Hensen N."/>
            <person name="Bonometti L."/>
            <person name="Westerberg I."/>
            <person name="Brannstrom I.O."/>
            <person name="Guillou S."/>
            <person name="Cros-Aarteil S."/>
            <person name="Calhoun S."/>
            <person name="Haridas S."/>
            <person name="Kuo A."/>
            <person name="Mondo S."/>
            <person name="Pangilinan J."/>
            <person name="Riley R."/>
            <person name="LaButti K."/>
            <person name="Andreopoulos B."/>
            <person name="Lipzen A."/>
            <person name="Chen C."/>
            <person name="Yan M."/>
            <person name="Daum C."/>
            <person name="Ng V."/>
            <person name="Clum A."/>
            <person name="Steindorff A."/>
            <person name="Ohm R.A."/>
            <person name="Martin F."/>
            <person name="Silar P."/>
            <person name="Natvig D.O."/>
            <person name="Lalanne C."/>
            <person name="Gautier V."/>
            <person name="Ament-Velasquez S.L."/>
            <person name="Kruys A."/>
            <person name="Hutchinson M.I."/>
            <person name="Powell A.J."/>
            <person name="Barry K."/>
            <person name="Miller A.N."/>
            <person name="Grigoriev I.V."/>
            <person name="Debuchy R."/>
            <person name="Gladieux P."/>
            <person name="Hiltunen Thoren M."/>
            <person name="Johannesson H."/>
        </authorList>
    </citation>
    <scope>NUCLEOTIDE SEQUENCE</scope>
    <source>
        <strain evidence="2">CBS 232.78</strain>
    </source>
</reference>
<comment type="caution">
    <text evidence="2">The sequence shown here is derived from an EMBL/GenBank/DDBJ whole genome shotgun (WGS) entry which is preliminary data.</text>
</comment>
<dbReference type="Pfam" id="PF12511">
    <property type="entry name" value="DUF3716"/>
    <property type="match status" value="1"/>
</dbReference>
<evidence type="ECO:0000313" key="3">
    <source>
        <dbReference type="Proteomes" id="UP001285441"/>
    </source>
</evidence>
<accession>A0AAE0P010</accession>
<evidence type="ECO:0000313" key="2">
    <source>
        <dbReference type="EMBL" id="KAK3390796.1"/>
    </source>
</evidence>
<keyword evidence="3" id="KW-1185">Reference proteome</keyword>
<organism evidence="2 3">
    <name type="scientific">Podospora didyma</name>
    <dbReference type="NCBI Taxonomy" id="330526"/>
    <lineage>
        <taxon>Eukaryota</taxon>
        <taxon>Fungi</taxon>
        <taxon>Dikarya</taxon>
        <taxon>Ascomycota</taxon>
        <taxon>Pezizomycotina</taxon>
        <taxon>Sordariomycetes</taxon>
        <taxon>Sordariomycetidae</taxon>
        <taxon>Sordariales</taxon>
        <taxon>Podosporaceae</taxon>
        <taxon>Podospora</taxon>
    </lineage>
</organism>
<proteinExistence type="predicted"/>
<name>A0AAE0P010_9PEZI</name>
<gene>
    <name evidence="2" type="ORF">B0H63DRAFT_520008</name>
</gene>
<sequence length="307" mass="34672">MSMVNSYQIMDFNVDSYASYATEIWEEYCEEQWFDQELQRPLGIEQQVGESSEGYPDAYGSREYSESNDAGGNGDGADNGGQEDSTMLSISSQLDTPPLFPTTAAPIRPQRALNEFTFKGLPFPSTAKPREQCVTPLDATAWILEQLVNCHHDLTEKSLVGKTEIKRLFRPRIITVNGVQMAVDLRLETPQRTNAIALFLTCEQTNRYSCQSCSHKNSKGPMEDCVAPGKDLIRSACTNCYYIGTGKNCSIRRELEKGDRSKDANLIWEKFPMLDKQSLDAMPMSVVKRLAEISEKDKEKQGRKRYR</sequence>